<dbReference type="EMBL" id="JXTC01000761">
    <property type="protein sequence ID" value="PON38229.1"/>
    <property type="molecule type" value="Genomic_DNA"/>
</dbReference>
<reference evidence="4" key="1">
    <citation type="submission" date="2016-06" db="EMBL/GenBank/DDBJ databases">
        <title>Parallel loss of symbiosis genes in relatives of nitrogen-fixing non-legume Parasponia.</title>
        <authorList>
            <person name="Van Velzen R."/>
            <person name="Holmer R."/>
            <person name="Bu F."/>
            <person name="Rutten L."/>
            <person name="Van Zeijl A."/>
            <person name="Liu W."/>
            <person name="Santuari L."/>
            <person name="Cao Q."/>
            <person name="Sharma T."/>
            <person name="Shen D."/>
            <person name="Roswanjaya Y."/>
            <person name="Wardhani T."/>
            <person name="Kalhor M.S."/>
            <person name="Jansen J."/>
            <person name="Van den Hoogen J."/>
            <person name="Gungor B."/>
            <person name="Hartog M."/>
            <person name="Hontelez J."/>
            <person name="Verver J."/>
            <person name="Yang W.-C."/>
            <person name="Schijlen E."/>
            <person name="Repin R."/>
            <person name="Schilthuizen M."/>
            <person name="Schranz E."/>
            <person name="Heidstra R."/>
            <person name="Miyata K."/>
            <person name="Fedorova E."/>
            <person name="Kohlen W."/>
            <person name="Bisseling T."/>
            <person name="Smit S."/>
            <person name="Geurts R."/>
        </authorList>
    </citation>
    <scope>NUCLEOTIDE SEQUENCE [LARGE SCALE GENOMIC DNA]</scope>
    <source>
        <strain evidence="4">cv. RG33-2</strain>
    </source>
</reference>
<dbReference type="PANTHER" id="PTHR31071">
    <property type="entry name" value="GB|AAF24581.1"/>
    <property type="match status" value="1"/>
</dbReference>
<organism evidence="3 4">
    <name type="scientific">Trema orientale</name>
    <name type="common">Charcoal tree</name>
    <name type="synonym">Celtis orientalis</name>
    <dbReference type="NCBI Taxonomy" id="63057"/>
    <lineage>
        <taxon>Eukaryota</taxon>
        <taxon>Viridiplantae</taxon>
        <taxon>Streptophyta</taxon>
        <taxon>Embryophyta</taxon>
        <taxon>Tracheophyta</taxon>
        <taxon>Spermatophyta</taxon>
        <taxon>Magnoliopsida</taxon>
        <taxon>eudicotyledons</taxon>
        <taxon>Gunneridae</taxon>
        <taxon>Pentapetalae</taxon>
        <taxon>rosids</taxon>
        <taxon>fabids</taxon>
        <taxon>Rosales</taxon>
        <taxon>Cannabaceae</taxon>
        <taxon>Trema</taxon>
    </lineage>
</organism>
<name>A0A2P5ANX0_TREOI</name>
<protein>
    <recommendedName>
        <fullName evidence="5">Branchless trichome</fullName>
    </recommendedName>
</protein>
<dbReference type="FunCoup" id="A0A2P5ANX0">
    <property type="interactions" value="211"/>
</dbReference>
<keyword evidence="4" id="KW-1185">Reference proteome</keyword>
<dbReference type="InParanoid" id="A0A2P5ANX0"/>
<feature type="region of interest" description="Disordered" evidence="2">
    <location>
        <begin position="1"/>
        <end position="72"/>
    </location>
</feature>
<evidence type="ECO:0000256" key="2">
    <source>
        <dbReference type="SAM" id="MobiDB-lite"/>
    </source>
</evidence>
<keyword evidence="1" id="KW-0175">Coiled coil</keyword>
<feature type="coiled-coil region" evidence="1">
    <location>
        <begin position="108"/>
        <end position="177"/>
    </location>
</feature>
<feature type="compositionally biased region" description="Polar residues" evidence="2">
    <location>
        <begin position="9"/>
        <end position="27"/>
    </location>
</feature>
<dbReference type="InterPro" id="IPR043424">
    <property type="entry name" value="BLT-like"/>
</dbReference>
<sequence>MEEEKMNMMTISSTSPENPRNETTSPSWKLYENPFYNSHHSHHHHHHHHDHHHHNQTLQKQHQCQSSSTSAGANGKNLQCLHLPLSARKLAASFWDLTFFRPVMESELDLARAQIADLKTELEYERRARKKLESMNKRLVKELTEERKGREAMEKMCEELANEISFDKSEITRMKREMDEERKMMRMSEVLREERVQMKLAEAKIFLEEKLLEFEAGSRRVSNHAENPTKVSVSFSGKFRQLVLGEKEKTGSKSDNLNRVDSMESSKSVFGHEKSSACTTNEEHDFVSDISTRSVLSENMNNNSGFSTSSSSLPIFQRKLASPETENPHIRRGIKGFVEFPRVVRAIGSKNRQWGTKLECQKAQLRILLKQKSPIGSNSLVMS</sequence>
<dbReference type="AlphaFoldDB" id="A0A2P5ANX0"/>
<gene>
    <name evidence="3" type="ORF">TorRG33x02_345700</name>
</gene>
<proteinExistence type="predicted"/>
<evidence type="ECO:0000313" key="3">
    <source>
        <dbReference type="EMBL" id="PON38229.1"/>
    </source>
</evidence>
<evidence type="ECO:0008006" key="5">
    <source>
        <dbReference type="Google" id="ProtNLM"/>
    </source>
</evidence>
<accession>A0A2P5ANX0</accession>
<dbReference type="Proteomes" id="UP000237000">
    <property type="component" value="Unassembled WGS sequence"/>
</dbReference>
<comment type="caution">
    <text evidence="3">The sequence shown here is derived from an EMBL/GenBank/DDBJ whole genome shotgun (WGS) entry which is preliminary data.</text>
</comment>
<feature type="compositionally biased region" description="Basic residues" evidence="2">
    <location>
        <begin position="39"/>
        <end position="55"/>
    </location>
</feature>
<dbReference type="OrthoDB" id="777875at2759"/>
<evidence type="ECO:0000256" key="1">
    <source>
        <dbReference type="SAM" id="Coils"/>
    </source>
</evidence>
<evidence type="ECO:0000313" key="4">
    <source>
        <dbReference type="Proteomes" id="UP000237000"/>
    </source>
</evidence>
<feature type="compositionally biased region" description="Polar residues" evidence="2">
    <location>
        <begin position="56"/>
        <end position="72"/>
    </location>
</feature>
<dbReference type="STRING" id="63057.A0A2P5ANX0"/>
<dbReference type="PANTHER" id="PTHR31071:SF39">
    <property type="entry name" value="PROTEIN BRANCHLESS TRICHOME"/>
    <property type="match status" value="1"/>
</dbReference>